<comment type="caution">
    <text evidence="1">The sequence shown here is derived from an EMBL/GenBank/DDBJ whole genome shotgun (WGS) entry which is preliminary data.</text>
</comment>
<organism evidence="1">
    <name type="scientific">marine sediment metagenome</name>
    <dbReference type="NCBI Taxonomy" id="412755"/>
    <lineage>
        <taxon>unclassified sequences</taxon>
        <taxon>metagenomes</taxon>
        <taxon>ecological metagenomes</taxon>
    </lineage>
</organism>
<dbReference type="AlphaFoldDB" id="X0Z5F8"/>
<gene>
    <name evidence="1" type="ORF">S01H4_17753</name>
</gene>
<reference evidence="1" key="1">
    <citation type="journal article" date="2014" name="Front. Microbiol.">
        <title>High frequency of phylogenetically diverse reductive dehalogenase-homologous genes in deep subseafloor sedimentary metagenomes.</title>
        <authorList>
            <person name="Kawai M."/>
            <person name="Futagami T."/>
            <person name="Toyoda A."/>
            <person name="Takaki Y."/>
            <person name="Nishi S."/>
            <person name="Hori S."/>
            <person name="Arai W."/>
            <person name="Tsubouchi T."/>
            <person name="Morono Y."/>
            <person name="Uchiyama I."/>
            <person name="Ito T."/>
            <person name="Fujiyama A."/>
            <person name="Inagaki F."/>
            <person name="Takami H."/>
        </authorList>
    </citation>
    <scope>NUCLEOTIDE SEQUENCE</scope>
    <source>
        <strain evidence="1">Expedition CK06-06</strain>
    </source>
</reference>
<evidence type="ECO:0008006" key="2">
    <source>
        <dbReference type="Google" id="ProtNLM"/>
    </source>
</evidence>
<proteinExistence type="predicted"/>
<dbReference type="Gene3D" id="3.30.1330.30">
    <property type="match status" value="1"/>
</dbReference>
<dbReference type="InterPro" id="IPR029064">
    <property type="entry name" value="Ribosomal_eL30-like_sf"/>
</dbReference>
<accession>X0Z5F8</accession>
<dbReference type="EMBL" id="BART01007832">
    <property type="protein sequence ID" value="GAG64334.1"/>
    <property type="molecule type" value="Genomic_DNA"/>
</dbReference>
<name>X0Z5F8_9ZZZZ</name>
<protein>
    <recommendedName>
        <fullName evidence="2">eRF1 domain-containing protein</fullName>
    </recommendedName>
</protein>
<evidence type="ECO:0000313" key="1">
    <source>
        <dbReference type="EMBL" id="GAG64334.1"/>
    </source>
</evidence>
<sequence>MSKKRKRTRKNRGYPLAILIGFETKKAVLWQVFSKIVRPLETIAITKRREKLADNELYNFHELVIDTLRQHIKEGIRSIIIVQPKNSLYSEVFQEHIKKHHKWLTQETSANLLSIGTIDGSASKEEDIFELQQTKVLQKIITETTTKEAAAIIEELEERLNRIDQGEIVLYSLQEIEELTYQKRKIGNRQPEYVMLSDSFLNNHKQKQRLNRLLQILNNKKVNVKIIDAETAAGERINQFGGLICFTKK</sequence>